<evidence type="ECO:0000313" key="2">
    <source>
        <dbReference type="Proteomes" id="UP000199452"/>
    </source>
</evidence>
<gene>
    <name evidence="1" type="ORF">SAMN05216323_102542</name>
</gene>
<name>A0A1G6KMQ7_9BACT</name>
<dbReference type="STRING" id="1640674.SAMN05216323_102542"/>
<evidence type="ECO:0000313" key="1">
    <source>
        <dbReference type="EMBL" id="SDC31616.1"/>
    </source>
</evidence>
<protein>
    <recommendedName>
        <fullName evidence="3">Tetratricopeptide repeat-containing protein</fullName>
    </recommendedName>
</protein>
<evidence type="ECO:0008006" key="3">
    <source>
        <dbReference type="Google" id="ProtNLM"/>
    </source>
</evidence>
<sequence>MQKALCLRWAGEYERASATLDRIPLFFVTDSVRKKVVFERALNYYLNGRFAQAEGEIRVLEDMFQGKLPVGSVLLCALILNEQQKWGDAKAMLLANASSGVFGNDSVAAKNRIMILYSDSNTPRLKSKNTAFWLSFLPGAGIAYGGEPAEGVLNFVMNAAAFGFGVYEIYYGYYLTGYFTGGILLEKFYLGGRKRADFLVERTNYERAKHFNKQAKSSLME</sequence>
<dbReference type="EMBL" id="FMYP01000025">
    <property type="protein sequence ID" value="SDC31616.1"/>
    <property type="molecule type" value="Genomic_DNA"/>
</dbReference>
<dbReference type="AlphaFoldDB" id="A0A1G6KMQ7"/>
<proteinExistence type="predicted"/>
<dbReference type="Proteomes" id="UP000199452">
    <property type="component" value="Unassembled WGS sequence"/>
</dbReference>
<reference evidence="1 2" key="1">
    <citation type="submission" date="2016-09" db="EMBL/GenBank/DDBJ databases">
        <authorList>
            <person name="Capua I."/>
            <person name="De Benedictis P."/>
            <person name="Joannis T."/>
            <person name="Lombin L.H."/>
            <person name="Cattoli G."/>
        </authorList>
    </citation>
    <scope>NUCLEOTIDE SEQUENCE [LARGE SCALE GENOMIC DNA]</scope>
    <source>
        <strain evidence="1 2">A7P-90m</strain>
    </source>
</reference>
<organism evidence="1 2">
    <name type="scientific">Williamwhitmania taraxaci</name>
    <dbReference type="NCBI Taxonomy" id="1640674"/>
    <lineage>
        <taxon>Bacteria</taxon>
        <taxon>Pseudomonadati</taxon>
        <taxon>Bacteroidota</taxon>
        <taxon>Bacteroidia</taxon>
        <taxon>Bacteroidales</taxon>
        <taxon>Williamwhitmaniaceae</taxon>
        <taxon>Williamwhitmania</taxon>
    </lineage>
</organism>
<keyword evidence="2" id="KW-1185">Reference proteome</keyword>
<accession>A0A1G6KMQ7</accession>